<keyword evidence="3" id="KW-1185">Reference proteome</keyword>
<evidence type="ECO:0000313" key="2">
    <source>
        <dbReference type="EMBL" id="TQD83884.1"/>
    </source>
</evidence>
<gene>
    <name evidence="2" type="ORF">C1H46_030542</name>
</gene>
<accession>A0A540LBM6</accession>
<comment type="caution">
    <text evidence="2">The sequence shown here is derived from an EMBL/GenBank/DDBJ whole genome shotgun (WGS) entry which is preliminary data.</text>
</comment>
<dbReference type="Proteomes" id="UP000315295">
    <property type="component" value="Unassembled WGS sequence"/>
</dbReference>
<dbReference type="EMBL" id="VIEB01000661">
    <property type="protein sequence ID" value="TQD83884.1"/>
    <property type="molecule type" value="Genomic_DNA"/>
</dbReference>
<proteinExistence type="predicted"/>
<protein>
    <submittedName>
        <fullName evidence="2">Uncharacterized protein</fullName>
    </submittedName>
</protein>
<sequence>MPGHLTSARPSTSRTINSLQRNLGACSSRLRLIPGRREIPGSWCRTPPNPNGQVDSGFLVQSSSGLRLILSLHLQHGRGTKLGTLGVFYDNQCTTASNSNGVAMSPQLISNIGVSTSKKIKDDKRRSTATTAKKTRTGYEEEASLLQQ</sequence>
<evidence type="ECO:0000256" key="1">
    <source>
        <dbReference type="SAM" id="MobiDB-lite"/>
    </source>
</evidence>
<dbReference type="AlphaFoldDB" id="A0A540LBM6"/>
<name>A0A540LBM6_MALBA</name>
<reference evidence="2 3" key="1">
    <citation type="journal article" date="2019" name="G3 (Bethesda)">
        <title>Sequencing of a Wild Apple (Malus baccata) Genome Unravels the Differences Between Cultivated and Wild Apple Species Regarding Disease Resistance and Cold Tolerance.</title>
        <authorList>
            <person name="Chen X."/>
        </authorList>
    </citation>
    <scope>NUCLEOTIDE SEQUENCE [LARGE SCALE GENOMIC DNA]</scope>
    <source>
        <strain evidence="3">cv. Shandingzi</strain>
        <tissue evidence="2">Leaves</tissue>
    </source>
</reference>
<evidence type="ECO:0000313" key="3">
    <source>
        <dbReference type="Proteomes" id="UP000315295"/>
    </source>
</evidence>
<feature type="region of interest" description="Disordered" evidence="1">
    <location>
        <begin position="117"/>
        <end position="148"/>
    </location>
</feature>
<organism evidence="2 3">
    <name type="scientific">Malus baccata</name>
    <name type="common">Siberian crab apple</name>
    <name type="synonym">Pyrus baccata</name>
    <dbReference type="NCBI Taxonomy" id="106549"/>
    <lineage>
        <taxon>Eukaryota</taxon>
        <taxon>Viridiplantae</taxon>
        <taxon>Streptophyta</taxon>
        <taxon>Embryophyta</taxon>
        <taxon>Tracheophyta</taxon>
        <taxon>Spermatophyta</taxon>
        <taxon>Magnoliopsida</taxon>
        <taxon>eudicotyledons</taxon>
        <taxon>Gunneridae</taxon>
        <taxon>Pentapetalae</taxon>
        <taxon>rosids</taxon>
        <taxon>fabids</taxon>
        <taxon>Rosales</taxon>
        <taxon>Rosaceae</taxon>
        <taxon>Amygdaloideae</taxon>
        <taxon>Maleae</taxon>
        <taxon>Malus</taxon>
    </lineage>
</organism>